<name>A0A165UDM3_9APHY</name>
<dbReference type="EMBL" id="KV429032">
    <property type="protein sequence ID" value="KZT74758.1"/>
    <property type="molecule type" value="Genomic_DNA"/>
</dbReference>
<evidence type="ECO:0000313" key="2">
    <source>
        <dbReference type="Proteomes" id="UP000076727"/>
    </source>
</evidence>
<dbReference type="SUPFAM" id="SSF49503">
    <property type="entry name" value="Cupredoxins"/>
    <property type="match status" value="2"/>
</dbReference>
<organism evidence="1 2">
    <name type="scientific">Daedalea quercina L-15889</name>
    <dbReference type="NCBI Taxonomy" id="1314783"/>
    <lineage>
        <taxon>Eukaryota</taxon>
        <taxon>Fungi</taxon>
        <taxon>Dikarya</taxon>
        <taxon>Basidiomycota</taxon>
        <taxon>Agaricomycotina</taxon>
        <taxon>Agaricomycetes</taxon>
        <taxon>Polyporales</taxon>
        <taxon>Fomitopsis</taxon>
    </lineage>
</organism>
<keyword evidence="2" id="KW-1185">Reference proteome</keyword>
<sequence>MSYVYLIFKRYWEKPMGIHGLCHRPVVVGNANADQIYTPNFLSASAADQVTSHFEQADLTATQSSFNDPCHEISGGFDSGFMFVSSNQIANFPTYTITVNDTNPIWVYCRQADDTPKSHCGNGMVFAVNPGANGTSNSFQNYLDNALAEGAAFKSSASASATAPSLSGSWTTAAYGSVAIPAAPSVSVVMETITVQVSSWVTTYSSYSGSPAATPVSLQGATHNIVVGGSNGQLTFSPSNITAEPRDTIVFEFHQKNHTATQSSFLDPCHPLTDASSGKVITIDSGFMPVSDNASEFNVTVNDTSPTWFYCKQHLPTGASHCGMVMVFAVNAVADSNRGFVAFQQLAMQLNGTGSFSASASDKGESPSTTAMRSDVSAVVGAFQPRASRQHHTSADRAPLLARVSWTHTVPPARVGAVA</sequence>
<dbReference type="STRING" id="1314783.A0A165UDM3"/>
<accession>A0A165UDM3</accession>
<protein>
    <recommendedName>
        <fullName evidence="3">Cupredoxin</fullName>
    </recommendedName>
</protein>
<reference evidence="1 2" key="1">
    <citation type="journal article" date="2016" name="Mol. Biol. Evol.">
        <title>Comparative Genomics of Early-Diverging Mushroom-Forming Fungi Provides Insights into the Origins of Lignocellulose Decay Capabilities.</title>
        <authorList>
            <person name="Nagy L.G."/>
            <person name="Riley R."/>
            <person name="Tritt A."/>
            <person name="Adam C."/>
            <person name="Daum C."/>
            <person name="Floudas D."/>
            <person name="Sun H."/>
            <person name="Yadav J.S."/>
            <person name="Pangilinan J."/>
            <person name="Larsson K.H."/>
            <person name="Matsuura K."/>
            <person name="Barry K."/>
            <person name="Labutti K."/>
            <person name="Kuo R."/>
            <person name="Ohm R.A."/>
            <person name="Bhattacharya S.S."/>
            <person name="Shirouzu T."/>
            <person name="Yoshinaga Y."/>
            <person name="Martin F.M."/>
            <person name="Grigoriev I.V."/>
            <person name="Hibbett D.S."/>
        </authorList>
    </citation>
    <scope>NUCLEOTIDE SEQUENCE [LARGE SCALE GENOMIC DNA]</scope>
    <source>
        <strain evidence="1 2">L-15889</strain>
    </source>
</reference>
<gene>
    <name evidence="1" type="ORF">DAEQUDRAFT_760778</name>
</gene>
<proteinExistence type="predicted"/>
<dbReference type="AlphaFoldDB" id="A0A165UDM3"/>
<dbReference type="PANTHER" id="PTHR34883">
    <property type="entry name" value="SERINE-RICH PROTEIN, PUTATIVE-RELATED-RELATED"/>
    <property type="match status" value="1"/>
</dbReference>
<evidence type="ECO:0008006" key="3">
    <source>
        <dbReference type="Google" id="ProtNLM"/>
    </source>
</evidence>
<dbReference type="OrthoDB" id="1921208at2759"/>
<dbReference type="Gene3D" id="2.60.40.420">
    <property type="entry name" value="Cupredoxins - blue copper proteins"/>
    <property type="match status" value="2"/>
</dbReference>
<dbReference type="PANTHER" id="PTHR34883:SF15">
    <property type="entry name" value="EXTRACELLULAR SERINE-RICH PROTEIN"/>
    <property type="match status" value="1"/>
</dbReference>
<dbReference type="InterPro" id="IPR008972">
    <property type="entry name" value="Cupredoxin"/>
</dbReference>
<dbReference type="InterPro" id="IPR052953">
    <property type="entry name" value="Ser-rich/MCO-related"/>
</dbReference>
<dbReference type="Proteomes" id="UP000076727">
    <property type="component" value="Unassembled WGS sequence"/>
</dbReference>
<evidence type="ECO:0000313" key="1">
    <source>
        <dbReference type="EMBL" id="KZT74758.1"/>
    </source>
</evidence>
<dbReference type="CDD" id="cd00920">
    <property type="entry name" value="Cupredoxin"/>
    <property type="match status" value="1"/>
</dbReference>